<feature type="transmembrane region" description="Helical" evidence="1">
    <location>
        <begin position="20"/>
        <end position="45"/>
    </location>
</feature>
<feature type="transmembrane region" description="Helical" evidence="1">
    <location>
        <begin position="153"/>
        <end position="178"/>
    </location>
</feature>
<accession>A0A8J6AWD8</accession>
<organism evidence="2 3">
    <name type="scientific">Carpediemonas membranifera</name>
    <dbReference type="NCBI Taxonomy" id="201153"/>
    <lineage>
        <taxon>Eukaryota</taxon>
        <taxon>Metamonada</taxon>
        <taxon>Carpediemonas-like organisms</taxon>
        <taxon>Carpediemonas</taxon>
    </lineage>
</organism>
<evidence type="ECO:0000256" key="1">
    <source>
        <dbReference type="SAM" id="Phobius"/>
    </source>
</evidence>
<dbReference type="AlphaFoldDB" id="A0A8J6AWD8"/>
<reference evidence="2" key="1">
    <citation type="submission" date="2021-05" db="EMBL/GenBank/DDBJ databases">
        <title>A free-living protist that lacks canonical eukaryotic 1 DNA replication and segregation systems.</title>
        <authorList>
            <person name="Salas-Leiva D.E."/>
            <person name="Tromer E.C."/>
            <person name="Curtis B.A."/>
            <person name="Jerlstrom-Hultqvist J."/>
            <person name="Kolisko M."/>
            <person name="Yi Z."/>
            <person name="Salas-Leiva J.S."/>
            <person name="Gallot-Lavallee L."/>
            <person name="Kops G.J.P.L."/>
            <person name="Archibald J.M."/>
            <person name="Simpson A.G.B."/>
            <person name="Roger A.J."/>
        </authorList>
    </citation>
    <scope>NUCLEOTIDE SEQUENCE</scope>
    <source>
        <strain evidence="2">BICM</strain>
    </source>
</reference>
<keyword evidence="1" id="KW-1133">Transmembrane helix</keyword>
<evidence type="ECO:0000313" key="3">
    <source>
        <dbReference type="Proteomes" id="UP000717585"/>
    </source>
</evidence>
<proteinExistence type="predicted"/>
<keyword evidence="1" id="KW-0472">Membrane</keyword>
<sequence length="329" mass="35996">MVEGNLVGYLKPSFFLPYGTPITILACLLVALVGGATLMGSKTIVEKLTRTKKFDMKQLTDTLFNARIGANLAVVALALYAIFSALYTLIFAVKLHIIKSDMIFVVASLTDFASMAVCEYFVHFAIIYVFAVLASGTWSAFTVTKDPTNTVYAFPMVCFAVSVGVAAAMAAVMLIAEVFFLTSLVYLILAITLLAYEVTISILICKKDKSLLYRSTIYHVALNVIMYASVAIFALWGTLADGSTFVGAIWAGFKHYYPDFDHDTIFHSFFVSLITTHFIRLVPQLFMYSIVLIRVCATYFAIAVPDVDEAEPTQGVSQLADDGGSFAAF</sequence>
<feature type="transmembrane region" description="Helical" evidence="1">
    <location>
        <begin position="66"/>
        <end position="93"/>
    </location>
</feature>
<keyword evidence="3" id="KW-1185">Reference proteome</keyword>
<feature type="transmembrane region" description="Helical" evidence="1">
    <location>
        <begin position="120"/>
        <end position="141"/>
    </location>
</feature>
<name>A0A8J6AWD8_9EUKA</name>
<gene>
    <name evidence="2" type="ORF">J8273_1524</name>
</gene>
<protein>
    <submittedName>
        <fullName evidence="2">Uncharacterized protein</fullName>
    </submittedName>
</protein>
<dbReference type="Proteomes" id="UP000717585">
    <property type="component" value="Unassembled WGS sequence"/>
</dbReference>
<feature type="transmembrane region" description="Helical" evidence="1">
    <location>
        <begin position="184"/>
        <end position="205"/>
    </location>
</feature>
<comment type="caution">
    <text evidence="2">The sequence shown here is derived from an EMBL/GenBank/DDBJ whole genome shotgun (WGS) entry which is preliminary data.</text>
</comment>
<dbReference type="EMBL" id="JAHDYR010000005">
    <property type="protein sequence ID" value="KAG9396526.1"/>
    <property type="molecule type" value="Genomic_DNA"/>
</dbReference>
<keyword evidence="1" id="KW-0812">Transmembrane</keyword>
<feature type="transmembrane region" description="Helical" evidence="1">
    <location>
        <begin position="264"/>
        <end position="282"/>
    </location>
</feature>
<feature type="transmembrane region" description="Helical" evidence="1">
    <location>
        <begin position="217"/>
        <end position="236"/>
    </location>
</feature>
<evidence type="ECO:0000313" key="2">
    <source>
        <dbReference type="EMBL" id="KAG9396526.1"/>
    </source>
</evidence>